<dbReference type="Proteomes" id="UP000254258">
    <property type="component" value="Unassembled WGS sequence"/>
</dbReference>
<dbReference type="Gene3D" id="2.40.10.10">
    <property type="entry name" value="Trypsin-like serine proteases"/>
    <property type="match status" value="2"/>
</dbReference>
<dbReference type="EMBL" id="QRBE01000009">
    <property type="protein sequence ID" value="RDS80196.1"/>
    <property type="molecule type" value="Genomic_DNA"/>
</dbReference>
<name>A0A370WVX3_9GAMM</name>
<dbReference type="InterPro" id="IPR009003">
    <property type="entry name" value="Peptidase_S1_PA"/>
</dbReference>
<keyword evidence="3" id="KW-1185">Reference proteome</keyword>
<evidence type="ECO:0000313" key="2">
    <source>
        <dbReference type="EMBL" id="RDS80196.1"/>
    </source>
</evidence>
<protein>
    <submittedName>
        <fullName evidence="2">Trypsin</fullName>
    </submittedName>
</protein>
<dbReference type="SUPFAM" id="SSF50494">
    <property type="entry name" value="Trypsin-like serine proteases"/>
    <property type="match status" value="1"/>
</dbReference>
<dbReference type="InterPro" id="IPR043504">
    <property type="entry name" value="Peptidase_S1_PA_chymotrypsin"/>
</dbReference>
<dbReference type="RefSeq" id="WP_115496365.1">
    <property type="nucleotide sequence ID" value="NZ_QRBE01000009.1"/>
</dbReference>
<feature type="signal peptide" evidence="1">
    <location>
        <begin position="1"/>
        <end position="20"/>
    </location>
</feature>
<sequence>MSKTRLITSLALALCGSSLAAAEPVRSEDPAQRPEPGILTGAALTNAPLLRSDDVGADRFIPVGKLLTGSGGYHCTATLIAGPMSPPPNQPALILTAGHCVNDDMRANDVVIDQPAGNNWSYTPAYFIDTPSQHVPVAVSRTVYATMKGVDLAVLQLNATYGQLAGRGVHPLRLARVPATPQMAIELVHIPVVGVPIEEQFLRHSLCRTQTEATHLVEGYYPWFWSAAVANDCEGVAGGTSGSPVFQLGDATVVGVLNTTVTPGYTGCGLGRPCEPTDAGDYSREGSSYYMPVDRIARALNDDGTLDLAQLDPGNGVTLEREHPNWITQRNETIDGETRSARWGLRIGESFDWIWYKTSTARSVDCANINGYQGPYPSIDQSLLPLQTPAAEGVYALCVIGQTPSGFRQPYEHATVVLRQIDETPPTLAPQIHEQAGGDAIRVAPLFSQHELVDLFIKYGPVAQTDCQNREGYQRYRRNQYVTVDNTQAWRFCAYGADYADNAGPPTTRDYIP</sequence>
<comment type="caution">
    <text evidence="2">The sequence shown here is derived from an EMBL/GenBank/DDBJ whole genome shotgun (WGS) entry which is preliminary data.</text>
</comment>
<dbReference type="InterPro" id="IPR018114">
    <property type="entry name" value="TRYPSIN_HIS"/>
</dbReference>
<keyword evidence="1" id="KW-0732">Signal</keyword>
<organism evidence="2 3">
    <name type="scientific">Dyella monticola</name>
    <dbReference type="NCBI Taxonomy" id="1927958"/>
    <lineage>
        <taxon>Bacteria</taxon>
        <taxon>Pseudomonadati</taxon>
        <taxon>Pseudomonadota</taxon>
        <taxon>Gammaproteobacteria</taxon>
        <taxon>Lysobacterales</taxon>
        <taxon>Rhodanobacteraceae</taxon>
        <taxon>Dyella</taxon>
    </lineage>
</organism>
<feature type="chain" id="PRO_5016870138" evidence="1">
    <location>
        <begin position="21"/>
        <end position="513"/>
    </location>
</feature>
<gene>
    <name evidence="2" type="ORF">DWU98_14910</name>
</gene>
<evidence type="ECO:0000256" key="1">
    <source>
        <dbReference type="SAM" id="SignalP"/>
    </source>
</evidence>
<reference evidence="2 3" key="1">
    <citation type="submission" date="2018-07" db="EMBL/GenBank/DDBJ databases">
        <title>Dyella monticola sp. nov. and Dyella psychrodurans sp. nov. isolated from monsoon evergreen broad-leaved forest soil of Dinghu Mountain, China.</title>
        <authorList>
            <person name="Gao Z."/>
            <person name="Qiu L."/>
        </authorList>
    </citation>
    <scope>NUCLEOTIDE SEQUENCE [LARGE SCALE GENOMIC DNA]</scope>
    <source>
        <strain evidence="2 3">4G-K06</strain>
    </source>
</reference>
<proteinExistence type="predicted"/>
<dbReference type="GO" id="GO:0004252">
    <property type="term" value="F:serine-type endopeptidase activity"/>
    <property type="evidence" value="ECO:0007669"/>
    <property type="project" value="InterPro"/>
</dbReference>
<dbReference type="PROSITE" id="PS00134">
    <property type="entry name" value="TRYPSIN_HIS"/>
    <property type="match status" value="1"/>
</dbReference>
<evidence type="ECO:0000313" key="3">
    <source>
        <dbReference type="Proteomes" id="UP000254258"/>
    </source>
</evidence>
<dbReference type="Pfam" id="PF13365">
    <property type="entry name" value="Trypsin_2"/>
    <property type="match status" value="1"/>
</dbReference>
<dbReference type="AlphaFoldDB" id="A0A370WVX3"/>
<dbReference type="GO" id="GO:0006508">
    <property type="term" value="P:proteolysis"/>
    <property type="evidence" value="ECO:0007669"/>
    <property type="project" value="InterPro"/>
</dbReference>
<accession>A0A370WVX3</accession>
<dbReference type="OrthoDB" id="6968353at2"/>